<evidence type="ECO:0000313" key="2">
    <source>
        <dbReference type="Proteomes" id="UP000069902"/>
    </source>
</evidence>
<dbReference type="PATRIC" id="fig|389348.3.peg.2687"/>
<keyword evidence="2" id="KW-1185">Reference proteome</keyword>
<protein>
    <submittedName>
        <fullName evidence="1">Uncharacterized protein</fullName>
    </submittedName>
</protein>
<dbReference type="Gene3D" id="3.30.460.40">
    <property type="match status" value="1"/>
</dbReference>
<dbReference type="EMBL" id="LN879502">
    <property type="protein sequence ID" value="CUI17992.1"/>
    <property type="molecule type" value="Genomic_DNA"/>
</dbReference>
<proteinExistence type="predicted"/>
<evidence type="ECO:0000313" key="1">
    <source>
        <dbReference type="EMBL" id="CUI17992.1"/>
    </source>
</evidence>
<dbReference type="KEGG" id="pnl:PNK_2396"/>
<dbReference type="STRING" id="389348.PNK_2396"/>
<dbReference type="InParanoid" id="A0A0U5JDN3"/>
<dbReference type="Proteomes" id="UP000069902">
    <property type="component" value="Chromosome cPNK"/>
</dbReference>
<organism evidence="1 2">
    <name type="scientific">Candidatus Protochlamydia naegleriophila</name>
    <dbReference type="NCBI Taxonomy" id="389348"/>
    <lineage>
        <taxon>Bacteria</taxon>
        <taxon>Pseudomonadati</taxon>
        <taxon>Chlamydiota</taxon>
        <taxon>Chlamydiia</taxon>
        <taxon>Parachlamydiales</taxon>
        <taxon>Parachlamydiaceae</taxon>
        <taxon>Candidatus Protochlamydia</taxon>
    </lineage>
</organism>
<dbReference type="AlphaFoldDB" id="A0A0U5JDN3"/>
<accession>A0A0U5JDN3</accession>
<gene>
    <name evidence="1" type="ORF">PNK_2396</name>
</gene>
<name>A0A0U5JDN3_9BACT</name>
<dbReference type="RefSeq" id="WP_059062241.1">
    <property type="nucleotide sequence ID" value="NZ_LN879502.1"/>
</dbReference>
<sequence length="177" mass="20215">MEFANTNIKDLACFIYEILKNNGIDAVLVGGACVSIYSQNRYQSYDLDFVTYEELKQIEKALAKLGFKRTGRCFAHEDCPYLIDFVNPPIAIGNEPIRRFETLKTPAGSLQLLTPTDCVKDRLSSFFHWNDEQALQQALLVANDHPIDLSDIKRWAKAEGHEEKMKAFLEKLQKGRI</sequence>
<reference evidence="2" key="1">
    <citation type="submission" date="2015-09" db="EMBL/GenBank/DDBJ databases">
        <authorList>
            <person name="Bertelli C."/>
        </authorList>
    </citation>
    <scope>NUCLEOTIDE SEQUENCE [LARGE SCALE GENOMIC DNA]</scope>
    <source>
        <strain evidence="2">KNic</strain>
    </source>
</reference>